<feature type="region of interest" description="Disordered" evidence="1">
    <location>
        <begin position="1"/>
        <end position="75"/>
    </location>
</feature>
<keyword evidence="2" id="KW-1133">Transmembrane helix</keyword>
<evidence type="ECO:0000313" key="3">
    <source>
        <dbReference type="EMBL" id="JAG80785.1"/>
    </source>
</evidence>
<organism evidence="3">
    <name type="scientific">Fopius arisanus</name>
    <dbReference type="NCBI Taxonomy" id="64838"/>
    <lineage>
        <taxon>Eukaryota</taxon>
        <taxon>Metazoa</taxon>
        <taxon>Ecdysozoa</taxon>
        <taxon>Arthropoda</taxon>
        <taxon>Hexapoda</taxon>
        <taxon>Insecta</taxon>
        <taxon>Pterygota</taxon>
        <taxon>Neoptera</taxon>
        <taxon>Endopterygota</taxon>
        <taxon>Hymenoptera</taxon>
        <taxon>Apocrita</taxon>
        <taxon>Ichneumonoidea</taxon>
        <taxon>Braconidae</taxon>
        <taxon>Opiinae</taxon>
        <taxon>Fopius</taxon>
    </lineage>
</organism>
<evidence type="ECO:0000313" key="5">
    <source>
        <dbReference type="RefSeq" id="XP_011299765.1"/>
    </source>
</evidence>
<reference evidence="3" key="1">
    <citation type="submission" date="2015-01" db="EMBL/GenBank/DDBJ databases">
        <title>Transcriptome Assembly of Fopius arisanus.</title>
        <authorList>
            <person name="Geib S."/>
        </authorList>
    </citation>
    <scope>NUCLEOTIDE SEQUENCE</scope>
</reference>
<feature type="compositionally biased region" description="Polar residues" evidence="1">
    <location>
        <begin position="8"/>
        <end position="22"/>
    </location>
</feature>
<dbReference type="EMBL" id="GBYB01011018">
    <property type="protein sequence ID" value="JAG80785.1"/>
    <property type="molecule type" value="Transcribed_RNA"/>
</dbReference>
<evidence type="ECO:0000256" key="2">
    <source>
        <dbReference type="SAM" id="Phobius"/>
    </source>
</evidence>
<accession>A0A0C9Q9G4</accession>
<dbReference type="GeneID" id="105264532"/>
<keyword evidence="4" id="KW-1185">Reference proteome</keyword>
<dbReference type="RefSeq" id="XP_011299765.1">
    <property type="nucleotide sequence ID" value="XM_011301463.1"/>
</dbReference>
<dbReference type="KEGG" id="fas:105264532"/>
<dbReference type="AlphaFoldDB" id="A0A0C9Q9G4"/>
<name>A0A0C9Q9G4_9HYME</name>
<dbReference type="OrthoDB" id="10604555at2759"/>
<reference evidence="5" key="2">
    <citation type="submission" date="2025-04" db="UniProtKB">
        <authorList>
            <consortium name="RefSeq"/>
        </authorList>
    </citation>
    <scope>IDENTIFICATION</scope>
    <source>
        <strain evidence="5">USDA-PBARC FA_bdor</strain>
        <tissue evidence="5">Whole organism</tissue>
    </source>
</reference>
<evidence type="ECO:0000256" key="1">
    <source>
        <dbReference type="SAM" id="MobiDB-lite"/>
    </source>
</evidence>
<sequence length="155" mass="17191">MKAHNDNSDPWTPNSQAAQLPSYSEAVGASAPYPTAGHLPPHPTQQPPYPTAGPPHHIPYPTHQPPYPTQVPHPTPQIYAEQFTDFPQPATQYQTQYQSDTTPVIHHPATHIQTVVTSSPHRNRTTAIIFAIILAIIVIVTIIRLNSLLRWKSHS</sequence>
<dbReference type="Proteomes" id="UP000694866">
    <property type="component" value="Unplaced"/>
</dbReference>
<evidence type="ECO:0000313" key="4">
    <source>
        <dbReference type="Proteomes" id="UP000694866"/>
    </source>
</evidence>
<protein>
    <submittedName>
        <fullName evidence="3">CalpB protein</fullName>
    </submittedName>
    <submittedName>
        <fullName evidence="5">Extensin</fullName>
    </submittedName>
</protein>
<gene>
    <name evidence="3" type="primary">CalpB</name>
    <name evidence="5" type="synonym">LOC105264532</name>
    <name evidence="3" type="ORF">g.27488</name>
</gene>
<keyword evidence="2" id="KW-0472">Membrane</keyword>
<proteinExistence type="predicted"/>
<accession>A0A9R1SZ99</accession>
<feature type="transmembrane region" description="Helical" evidence="2">
    <location>
        <begin position="127"/>
        <end position="145"/>
    </location>
</feature>
<feature type="compositionally biased region" description="Pro residues" evidence="1">
    <location>
        <begin position="40"/>
        <end position="75"/>
    </location>
</feature>
<keyword evidence="2" id="KW-0812">Transmembrane</keyword>